<dbReference type="GO" id="GO:0005829">
    <property type="term" value="C:cytosol"/>
    <property type="evidence" value="ECO:0007669"/>
    <property type="project" value="TreeGrafter"/>
</dbReference>
<evidence type="ECO:0000313" key="11">
    <source>
        <dbReference type="EMBL" id="EKD29925.1"/>
    </source>
</evidence>
<evidence type="ECO:0000256" key="2">
    <source>
        <dbReference type="ARBA" id="ARBA00013168"/>
    </source>
</evidence>
<keyword evidence="5" id="KW-0547">Nucleotide-binding</keyword>
<sequence length="160" mass="18429">MNISSTEIRQKYLDFFASKQHAILESAPLVPENDPSVLFNTAGMQPLVPYLLGEKHPMGRRLADVQKCVRTGDIDDIGDNTHLSFFEMLGNWSLWDYFKKESISWSYEFLTSKDWLGIDPKYLAVTVFEWDENAPRDDFSAWVWKSLGMSESRVSYMGAD</sequence>
<organism evidence="11">
    <name type="scientific">uncultured bacterium</name>
    <name type="common">gcode 4</name>
    <dbReference type="NCBI Taxonomy" id="1234023"/>
    <lineage>
        <taxon>Bacteria</taxon>
        <taxon>environmental samples</taxon>
    </lineage>
</organism>
<dbReference type="PANTHER" id="PTHR11777:SF9">
    <property type="entry name" value="ALANINE--TRNA LIGASE, CYTOPLASMIC"/>
    <property type="match status" value="1"/>
</dbReference>
<keyword evidence="9 11" id="KW-0030">Aminoacyl-tRNA synthetase</keyword>
<name>K1XHV1_9BACT</name>
<dbReference type="Gene3D" id="3.30.930.10">
    <property type="entry name" value="Bira Bifunctional Protein, Domain 2"/>
    <property type="match status" value="1"/>
</dbReference>
<keyword evidence="6" id="KW-0067">ATP-binding</keyword>
<dbReference type="GO" id="GO:0000049">
    <property type="term" value="F:tRNA binding"/>
    <property type="evidence" value="ECO:0007669"/>
    <property type="project" value="UniProtKB-KW"/>
</dbReference>
<evidence type="ECO:0000256" key="6">
    <source>
        <dbReference type="ARBA" id="ARBA00022840"/>
    </source>
</evidence>
<evidence type="ECO:0000256" key="7">
    <source>
        <dbReference type="ARBA" id="ARBA00022884"/>
    </source>
</evidence>
<keyword evidence="3" id="KW-0820">tRNA-binding</keyword>
<comment type="similarity">
    <text evidence="1">Belongs to the class-II aminoacyl-tRNA synthetase family.</text>
</comment>
<reference evidence="11" key="1">
    <citation type="journal article" date="2012" name="Science">
        <title>Fermentation, hydrogen, and sulfur metabolism in multiple uncultivated bacterial phyla.</title>
        <authorList>
            <person name="Wrighton K.C."/>
            <person name="Thomas B.C."/>
            <person name="Sharon I."/>
            <person name="Miller C.S."/>
            <person name="Castelle C.J."/>
            <person name="VerBerkmoes N.C."/>
            <person name="Wilkins M.J."/>
            <person name="Hettich R.L."/>
            <person name="Lipton M.S."/>
            <person name="Williams K.H."/>
            <person name="Long P.E."/>
            <person name="Banfield J.F."/>
        </authorList>
    </citation>
    <scope>NUCLEOTIDE SEQUENCE [LARGE SCALE GENOMIC DNA]</scope>
</reference>
<comment type="caution">
    <text evidence="11">The sequence shown here is derived from an EMBL/GenBank/DDBJ whole genome shotgun (WGS) entry which is preliminary data.</text>
</comment>
<evidence type="ECO:0000256" key="5">
    <source>
        <dbReference type="ARBA" id="ARBA00022741"/>
    </source>
</evidence>
<dbReference type="PANTHER" id="PTHR11777">
    <property type="entry name" value="ALANYL-TRNA SYNTHETASE"/>
    <property type="match status" value="1"/>
</dbReference>
<dbReference type="PROSITE" id="PS50860">
    <property type="entry name" value="AA_TRNA_LIGASE_II_ALA"/>
    <property type="match status" value="1"/>
</dbReference>
<keyword evidence="7" id="KW-0694">RNA-binding</keyword>
<dbReference type="Pfam" id="PF01411">
    <property type="entry name" value="tRNA-synt_2c"/>
    <property type="match status" value="1"/>
</dbReference>
<dbReference type="InterPro" id="IPR045864">
    <property type="entry name" value="aa-tRNA-synth_II/BPL/LPL"/>
</dbReference>
<dbReference type="EMBL" id="AMFJ01034209">
    <property type="protein sequence ID" value="EKD29925.1"/>
    <property type="molecule type" value="Genomic_DNA"/>
</dbReference>
<evidence type="ECO:0000256" key="9">
    <source>
        <dbReference type="ARBA" id="ARBA00023146"/>
    </source>
</evidence>
<proteinExistence type="inferred from homology"/>
<dbReference type="GO" id="GO:0004813">
    <property type="term" value="F:alanine-tRNA ligase activity"/>
    <property type="evidence" value="ECO:0007669"/>
    <property type="project" value="UniProtKB-EC"/>
</dbReference>
<evidence type="ECO:0000256" key="4">
    <source>
        <dbReference type="ARBA" id="ARBA00022598"/>
    </source>
</evidence>
<gene>
    <name evidence="11" type="primary">alaS</name>
    <name evidence="11" type="ORF">ACD_78C00209G0001</name>
</gene>
<dbReference type="InterPro" id="IPR018164">
    <property type="entry name" value="Ala-tRNA-synth_IIc_N"/>
</dbReference>
<dbReference type="GO" id="GO:0006419">
    <property type="term" value="P:alanyl-tRNA aminoacylation"/>
    <property type="evidence" value="ECO:0007669"/>
    <property type="project" value="InterPro"/>
</dbReference>
<keyword evidence="8" id="KW-0648">Protein biosynthesis</keyword>
<dbReference type="InterPro" id="IPR050058">
    <property type="entry name" value="Ala-tRNA_ligase"/>
</dbReference>
<feature type="non-terminal residue" evidence="11">
    <location>
        <position position="160"/>
    </location>
</feature>
<evidence type="ECO:0000256" key="1">
    <source>
        <dbReference type="ARBA" id="ARBA00008226"/>
    </source>
</evidence>
<evidence type="ECO:0000256" key="8">
    <source>
        <dbReference type="ARBA" id="ARBA00022917"/>
    </source>
</evidence>
<evidence type="ECO:0000256" key="3">
    <source>
        <dbReference type="ARBA" id="ARBA00022555"/>
    </source>
</evidence>
<accession>K1XHV1</accession>
<dbReference type="GO" id="GO:0002161">
    <property type="term" value="F:aminoacyl-tRNA deacylase activity"/>
    <property type="evidence" value="ECO:0007669"/>
    <property type="project" value="TreeGrafter"/>
</dbReference>
<dbReference type="AlphaFoldDB" id="K1XHV1"/>
<protein>
    <recommendedName>
        <fullName evidence="2">alanine--tRNA ligase</fullName>
        <ecNumber evidence="2">6.1.1.7</ecNumber>
    </recommendedName>
</protein>
<dbReference type="InterPro" id="IPR018165">
    <property type="entry name" value="Ala-tRNA-synth_IIc_core"/>
</dbReference>
<keyword evidence="4 11" id="KW-0436">Ligase</keyword>
<dbReference type="SUPFAM" id="SSF55681">
    <property type="entry name" value="Class II aaRS and biotin synthetases"/>
    <property type="match status" value="1"/>
</dbReference>
<dbReference type="GO" id="GO:0005524">
    <property type="term" value="F:ATP binding"/>
    <property type="evidence" value="ECO:0007669"/>
    <property type="project" value="UniProtKB-KW"/>
</dbReference>
<feature type="domain" description="Alanyl-transfer RNA synthetases family profile" evidence="10">
    <location>
        <begin position="3"/>
        <end position="160"/>
    </location>
</feature>
<dbReference type="EC" id="6.1.1.7" evidence="2"/>
<evidence type="ECO:0000259" key="10">
    <source>
        <dbReference type="PROSITE" id="PS50860"/>
    </source>
</evidence>